<protein>
    <submittedName>
        <fullName evidence="6">DUF1295 domain-containing protein</fullName>
    </submittedName>
</protein>
<comment type="subcellular location">
    <subcellularLocation>
        <location evidence="1">Membrane</location>
        <topology evidence="1">Multi-pass membrane protein</topology>
    </subcellularLocation>
</comment>
<sequence>MSLLKELGLEEYVFQIMALAVLAIFYGAYLVKMAAQAMRGIRTNQVANRRGETHAVEMVMSIATVAVIIVQLASIALDWNWNAESFRIAGFVIGLVGCVFFIAAELGLGDSWRAGVPKEDDTQFVEDGIYGWSRNPAFLGFDLQYIGVCLMFLNALTIAFSIFAIVMLHLQILHEENYLSQRFGRAYLDYQGRVMRYFGRR</sequence>
<evidence type="ECO:0000313" key="7">
    <source>
        <dbReference type="Proteomes" id="UP000636394"/>
    </source>
</evidence>
<gene>
    <name evidence="6" type="ORF">GMI68_08480</name>
</gene>
<dbReference type="Gene3D" id="1.20.120.1630">
    <property type="match status" value="1"/>
</dbReference>
<dbReference type="PANTHER" id="PTHR12714">
    <property type="entry name" value="PROTEIN-S ISOPRENYLCYSTEINE O-METHYLTRANSFERASE"/>
    <property type="match status" value="1"/>
</dbReference>
<feature type="transmembrane region" description="Helical" evidence="5">
    <location>
        <begin position="12"/>
        <end position="35"/>
    </location>
</feature>
<feature type="transmembrane region" description="Helical" evidence="5">
    <location>
        <begin position="55"/>
        <end position="76"/>
    </location>
</feature>
<reference evidence="6 7" key="1">
    <citation type="submission" date="2019-11" db="EMBL/GenBank/DDBJ databases">
        <title>Eggerthellaceae novel genus isolated from the rectal contents of marmort.</title>
        <authorList>
            <person name="Zhang G."/>
        </authorList>
    </citation>
    <scope>NUCLEOTIDE SEQUENCE [LARGE SCALE GENOMIC DNA]</scope>
    <source>
        <strain evidence="7">zg-886</strain>
    </source>
</reference>
<feature type="transmembrane region" description="Helical" evidence="5">
    <location>
        <begin position="88"/>
        <end position="108"/>
    </location>
</feature>
<evidence type="ECO:0000256" key="2">
    <source>
        <dbReference type="ARBA" id="ARBA00022692"/>
    </source>
</evidence>
<comment type="caution">
    <text evidence="6">The sequence shown here is derived from an EMBL/GenBank/DDBJ whole genome shotgun (WGS) entry which is preliminary data.</text>
</comment>
<keyword evidence="2 5" id="KW-0812">Transmembrane</keyword>
<evidence type="ECO:0000256" key="5">
    <source>
        <dbReference type="SAM" id="Phobius"/>
    </source>
</evidence>
<evidence type="ECO:0000256" key="1">
    <source>
        <dbReference type="ARBA" id="ARBA00004141"/>
    </source>
</evidence>
<dbReference type="Pfam" id="PF04140">
    <property type="entry name" value="ICMT"/>
    <property type="match status" value="1"/>
</dbReference>
<dbReference type="EMBL" id="WPCR01000011">
    <property type="protein sequence ID" value="NHM14791.1"/>
    <property type="molecule type" value="Genomic_DNA"/>
</dbReference>
<organism evidence="6 7">
    <name type="scientific">Xiamenia xianingshaonis</name>
    <dbReference type="NCBI Taxonomy" id="2682776"/>
    <lineage>
        <taxon>Bacteria</taxon>
        <taxon>Bacillati</taxon>
        <taxon>Actinomycetota</taxon>
        <taxon>Coriobacteriia</taxon>
        <taxon>Eggerthellales</taxon>
        <taxon>Eggerthellaceae</taxon>
        <taxon>Xiamenia</taxon>
    </lineage>
</organism>
<keyword evidence="4 5" id="KW-0472">Membrane</keyword>
<evidence type="ECO:0000313" key="6">
    <source>
        <dbReference type="EMBL" id="NHM14791.1"/>
    </source>
</evidence>
<feature type="transmembrane region" description="Helical" evidence="5">
    <location>
        <begin position="143"/>
        <end position="170"/>
    </location>
</feature>
<proteinExistence type="predicted"/>
<keyword evidence="7" id="KW-1185">Reference proteome</keyword>
<keyword evidence="3 5" id="KW-1133">Transmembrane helix</keyword>
<name>A0ABX0IIZ1_9ACTN</name>
<evidence type="ECO:0000256" key="4">
    <source>
        <dbReference type="ARBA" id="ARBA00023136"/>
    </source>
</evidence>
<accession>A0ABX0IIZ1</accession>
<evidence type="ECO:0000256" key="3">
    <source>
        <dbReference type="ARBA" id="ARBA00022989"/>
    </source>
</evidence>
<dbReference type="Proteomes" id="UP000636394">
    <property type="component" value="Unassembled WGS sequence"/>
</dbReference>
<dbReference type="PANTHER" id="PTHR12714:SF9">
    <property type="entry name" value="PROTEIN-S-ISOPRENYLCYSTEINE O-METHYLTRANSFERASE"/>
    <property type="match status" value="1"/>
</dbReference>
<dbReference type="InterPro" id="IPR007269">
    <property type="entry name" value="ICMT_MeTrfase"/>
</dbReference>